<dbReference type="Proteomes" id="UP000005627">
    <property type="component" value="Chromosome 4"/>
</dbReference>
<name>G8ZTJ6_TORDE</name>
<dbReference type="GO" id="GO:0006397">
    <property type="term" value="P:mRNA processing"/>
    <property type="evidence" value="ECO:0007669"/>
    <property type="project" value="UniProtKB-KW"/>
</dbReference>
<dbReference type="eggNOG" id="ENOG502S20W">
    <property type="taxonomic scope" value="Eukaryota"/>
</dbReference>
<evidence type="ECO:0000313" key="9">
    <source>
        <dbReference type="Proteomes" id="UP000005627"/>
    </source>
</evidence>
<dbReference type="GO" id="GO:2000221">
    <property type="term" value="P:negative regulation of pseudohyphal growth"/>
    <property type="evidence" value="ECO:0007669"/>
    <property type="project" value="EnsemblFungi"/>
</dbReference>
<evidence type="ECO:0000256" key="1">
    <source>
        <dbReference type="ARBA" id="ARBA00004123"/>
    </source>
</evidence>
<dbReference type="GO" id="GO:0005730">
    <property type="term" value="C:nucleolus"/>
    <property type="evidence" value="ECO:0007669"/>
    <property type="project" value="EnsemblFungi"/>
</dbReference>
<dbReference type="GO" id="GO:0000381">
    <property type="term" value="P:regulation of alternative mRNA splicing, via spliceosome"/>
    <property type="evidence" value="ECO:0007669"/>
    <property type="project" value="InterPro"/>
</dbReference>
<dbReference type="InParanoid" id="G8ZTJ6"/>
<feature type="coiled-coil region" evidence="6">
    <location>
        <begin position="330"/>
        <end position="357"/>
    </location>
</feature>
<dbReference type="GO" id="GO:0008380">
    <property type="term" value="P:RNA splicing"/>
    <property type="evidence" value="ECO:0007669"/>
    <property type="project" value="UniProtKB-KW"/>
</dbReference>
<keyword evidence="9" id="KW-1185">Reference proteome</keyword>
<keyword evidence="6" id="KW-0175">Coiled coil</keyword>
<dbReference type="STRING" id="1076872.G8ZTJ6"/>
<comment type="subcellular location">
    <subcellularLocation>
        <location evidence="1">Nucleus</location>
    </subcellularLocation>
</comment>
<dbReference type="HOGENOM" id="CLU_067405_1_0_1"/>
<feature type="region of interest" description="Disordered" evidence="7">
    <location>
        <begin position="14"/>
        <end position="36"/>
    </location>
</feature>
<dbReference type="KEGG" id="tdl:TDEL_0D03560"/>
<evidence type="ECO:0000256" key="5">
    <source>
        <dbReference type="ARBA" id="ARBA00023242"/>
    </source>
</evidence>
<dbReference type="RefSeq" id="XP_003681151.1">
    <property type="nucleotide sequence ID" value="XM_003681103.1"/>
</dbReference>
<dbReference type="GO" id="GO:0036396">
    <property type="term" value="C:RNA N6-methyladenosine methyltransferase complex"/>
    <property type="evidence" value="ECO:0007669"/>
    <property type="project" value="EnsemblFungi"/>
</dbReference>
<keyword evidence="4" id="KW-0508">mRNA splicing</keyword>
<evidence type="ECO:0000256" key="2">
    <source>
        <dbReference type="ARBA" id="ARBA00010313"/>
    </source>
</evidence>
<organism evidence="8 9">
    <name type="scientific">Torulaspora delbrueckii</name>
    <name type="common">Yeast</name>
    <name type="synonym">Candida colliculosa</name>
    <dbReference type="NCBI Taxonomy" id="4950"/>
    <lineage>
        <taxon>Eukaryota</taxon>
        <taxon>Fungi</taxon>
        <taxon>Dikarya</taxon>
        <taxon>Ascomycota</taxon>
        <taxon>Saccharomycotina</taxon>
        <taxon>Saccharomycetes</taxon>
        <taxon>Saccharomycetales</taxon>
        <taxon>Saccharomycetaceae</taxon>
        <taxon>Torulaspora</taxon>
    </lineage>
</organism>
<evidence type="ECO:0000256" key="7">
    <source>
        <dbReference type="SAM" id="MobiDB-lite"/>
    </source>
</evidence>
<dbReference type="GO" id="GO:0016556">
    <property type="term" value="P:mRNA modification"/>
    <property type="evidence" value="ECO:0007669"/>
    <property type="project" value="InterPro"/>
</dbReference>
<keyword evidence="3" id="KW-0507">mRNA processing</keyword>
<evidence type="ECO:0008006" key="10">
    <source>
        <dbReference type="Google" id="ProtNLM"/>
    </source>
</evidence>
<sequence>MNYMDCGYDTQRSFDASMNNPSNNQQSYASGDAKDGETCISESRISMMDSSSINMHFTHSTVGSHSGSNFLLPSNPNSCYLQAGLDIMGGNNHSDSFSMPRTVNWSETTPRRQMVSDLVRNGQDDASNVGPGVTASPSVLMSARGVSNRTKNSSFDTSFETFASRNGNNGNNALCYGEAIVNSGTNDSNSEVIKSLNLRLQVKETQNESLESEIQKLKKTFNEALNFKQSEHKFEKQNSHAGSTPIEVPTSVEQVFKKLSSSLEKKDKELEETKQTLESVLTALALNPTNSVTKYGRYDAEALAHKMVVRLETLTKENQEMAKMLAYGRAKEVQIELQLARMENRELKDTVSKLKQSNET</sequence>
<dbReference type="Pfam" id="PF17098">
    <property type="entry name" value="Wtap"/>
    <property type="match status" value="1"/>
</dbReference>
<gene>
    <name evidence="8" type="primary">TDEL0D03560</name>
    <name evidence="8" type="ORF">TDEL_0D03560</name>
</gene>
<comment type="similarity">
    <text evidence="2">Belongs to the fl(2)d family.</text>
</comment>
<proteinExistence type="inferred from homology"/>
<evidence type="ECO:0000313" key="8">
    <source>
        <dbReference type="EMBL" id="CCE91940.1"/>
    </source>
</evidence>
<accession>G8ZTJ6</accession>
<feature type="compositionally biased region" description="Polar residues" evidence="7">
    <location>
        <begin position="14"/>
        <end position="29"/>
    </location>
</feature>
<feature type="coiled-coil region" evidence="6">
    <location>
        <begin position="256"/>
        <end position="283"/>
    </location>
</feature>
<dbReference type="OrthoDB" id="21221at2759"/>
<feature type="coiled-coil region" evidence="6">
    <location>
        <begin position="193"/>
        <end position="227"/>
    </location>
</feature>
<dbReference type="GO" id="GO:0005737">
    <property type="term" value="C:cytoplasm"/>
    <property type="evidence" value="ECO:0007669"/>
    <property type="project" value="EnsemblFungi"/>
</dbReference>
<dbReference type="FunCoup" id="G8ZTJ6">
    <property type="interactions" value="60"/>
</dbReference>
<evidence type="ECO:0000256" key="6">
    <source>
        <dbReference type="SAM" id="Coils"/>
    </source>
</evidence>
<dbReference type="EMBL" id="HE616745">
    <property type="protein sequence ID" value="CCE91940.1"/>
    <property type="molecule type" value="Genomic_DNA"/>
</dbReference>
<reference evidence="8 9" key="1">
    <citation type="journal article" date="2011" name="Proc. Natl. Acad. Sci. U.S.A.">
        <title>Evolutionary erosion of yeast sex chromosomes by mating-type switching accidents.</title>
        <authorList>
            <person name="Gordon J.L."/>
            <person name="Armisen D."/>
            <person name="Proux-Wera E."/>
            <person name="Oheigeartaigh S.S."/>
            <person name="Byrne K.P."/>
            <person name="Wolfe K.H."/>
        </authorList>
    </citation>
    <scope>NUCLEOTIDE SEQUENCE [LARGE SCALE GENOMIC DNA]</scope>
    <source>
        <strain evidence="9">ATCC 10662 / CBS 1146 / NBRC 0425 / NCYC 2629 / NRRL Y-866</strain>
    </source>
</reference>
<evidence type="ECO:0000256" key="4">
    <source>
        <dbReference type="ARBA" id="ARBA00023187"/>
    </source>
</evidence>
<evidence type="ECO:0000256" key="3">
    <source>
        <dbReference type="ARBA" id="ARBA00022664"/>
    </source>
</evidence>
<keyword evidence="5" id="KW-0539">Nucleus</keyword>
<dbReference type="GeneID" id="11502374"/>
<protein>
    <recommendedName>
        <fullName evidence="10">Protein MUM2</fullName>
    </recommendedName>
</protein>
<dbReference type="InterPro" id="IPR033757">
    <property type="entry name" value="WTAP"/>
</dbReference>
<dbReference type="AlphaFoldDB" id="G8ZTJ6"/>
<dbReference type="GO" id="GO:0006279">
    <property type="term" value="P:premeiotic DNA replication"/>
    <property type="evidence" value="ECO:0007669"/>
    <property type="project" value="EnsemblFungi"/>
</dbReference>